<organism evidence="1 2">
    <name type="scientific">Heliobacterium chlorum</name>
    <dbReference type="NCBI Taxonomy" id="2698"/>
    <lineage>
        <taxon>Bacteria</taxon>
        <taxon>Bacillati</taxon>
        <taxon>Bacillota</taxon>
        <taxon>Clostridia</taxon>
        <taxon>Eubacteriales</taxon>
        <taxon>Heliobacteriaceae</taxon>
        <taxon>Heliobacterium</taxon>
    </lineage>
</organism>
<reference evidence="1 2" key="1">
    <citation type="submission" date="2020-07" db="EMBL/GenBank/DDBJ databases">
        <title>Draft whole-genome sequence of Heliobacterium chlorum DSM 3682, type strain.</title>
        <authorList>
            <person name="Kyndt J.A."/>
            <person name="Meyer T.E."/>
            <person name="Imhoff J.F."/>
        </authorList>
    </citation>
    <scope>NUCLEOTIDE SEQUENCE [LARGE SCALE GENOMIC DNA]</scope>
    <source>
        <strain evidence="1 2">DSM 3682</strain>
    </source>
</reference>
<dbReference type="RefSeq" id="WP_188038706.1">
    <property type="nucleotide sequence ID" value="NZ_JACVHF010000002.1"/>
</dbReference>
<gene>
    <name evidence="1" type="ORF">H1S01_03355</name>
</gene>
<proteinExistence type="predicted"/>
<accession>A0ABR7T133</accession>
<keyword evidence="2" id="KW-1185">Reference proteome</keyword>
<name>A0ABR7T133_HELCL</name>
<sequence>MAELTEDMIRNRLNQIQSGIYEPEINGLPDLVLHKITLQAKGKASQAYSSKLKELMAQGGMFNEAFLPRVLEKACKDAGIDLKAPTKQRKALERFFKEAPHDLLGPIDQLTDEEASLLPEELQKERQKAIEERTQRLSEFMETFHNEDELRAIEETKMIEDLERQLRAQTYEHRAREYQLLTEIFESAKTKEGKPYFSLVEQIAELDLTNQEALIQLFFRWRLFKEGRLPEFFRANYPAKS</sequence>
<dbReference type="Proteomes" id="UP000617402">
    <property type="component" value="Unassembled WGS sequence"/>
</dbReference>
<evidence type="ECO:0000313" key="1">
    <source>
        <dbReference type="EMBL" id="MBC9783549.1"/>
    </source>
</evidence>
<dbReference type="EMBL" id="JACVHF010000002">
    <property type="protein sequence ID" value="MBC9783549.1"/>
    <property type="molecule type" value="Genomic_DNA"/>
</dbReference>
<protein>
    <submittedName>
        <fullName evidence="1">Uncharacterized protein</fullName>
    </submittedName>
</protein>
<evidence type="ECO:0000313" key="2">
    <source>
        <dbReference type="Proteomes" id="UP000617402"/>
    </source>
</evidence>
<comment type="caution">
    <text evidence="1">The sequence shown here is derived from an EMBL/GenBank/DDBJ whole genome shotgun (WGS) entry which is preliminary data.</text>
</comment>